<dbReference type="InterPro" id="IPR011766">
    <property type="entry name" value="TPP_enzyme_TPP-bd"/>
</dbReference>
<dbReference type="CDD" id="cd02015">
    <property type="entry name" value="TPP_AHAS"/>
    <property type="match status" value="1"/>
</dbReference>
<dbReference type="GO" id="GO:0009099">
    <property type="term" value="P:L-valine biosynthetic process"/>
    <property type="evidence" value="ECO:0007669"/>
    <property type="project" value="UniProtKB-UniPathway"/>
</dbReference>
<comment type="similarity">
    <text evidence="3 14">Belongs to the TPP enzyme family.</text>
</comment>
<evidence type="ECO:0000256" key="6">
    <source>
        <dbReference type="ARBA" id="ARBA00022630"/>
    </source>
</evidence>
<dbReference type="InterPro" id="IPR045229">
    <property type="entry name" value="TPP_enz"/>
</dbReference>
<keyword evidence="10 14" id="KW-0460">Magnesium</keyword>
<dbReference type="AlphaFoldDB" id="A0A1G1L2P7"/>
<comment type="catalytic activity">
    <reaction evidence="13 14">
        <text>2 pyruvate + H(+) = (2S)-2-acetolactate + CO2</text>
        <dbReference type="Rhea" id="RHEA:25249"/>
        <dbReference type="ChEBI" id="CHEBI:15361"/>
        <dbReference type="ChEBI" id="CHEBI:15378"/>
        <dbReference type="ChEBI" id="CHEBI:16526"/>
        <dbReference type="ChEBI" id="CHEBI:58476"/>
        <dbReference type="EC" id="2.2.1.6"/>
    </reaction>
</comment>
<dbReference type="InterPro" id="IPR039368">
    <property type="entry name" value="AHAS_TPP"/>
</dbReference>
<dbReference type="InterPro" id="IPR012000">
    <property type="entry name" value="Thiamin_PyroP_enz_cen_dom"/>
</dbReference>
<dbReference type="SUPFAM" id="SSF52518">
    <property type="entry name" value="Thiamin diphosphate-binding fold (THDP-binding)"/>
    <property type="match status" value="2"/>
</dbReference>
<evidence type="ECO:0000256" key="13">
    <source>
        <dbReference type="ARBA" id="ARBA00048670"/>
    </source>
</evidence>
<dbReference type="GO" id="GO:0050660">
    <property type="term" value="F:flavin adenine dinucleotide binding"/>
    <property type="evidence" value="ECO:0007669"/>
    <property type="project" value="InterPro"/>
</dbReference>
<evidence type="ECO:0000259" key="15">
    <source>
        <dbReference type="Pfam" id="PF00205"/>
    </source>
</evidence>
<keyword evidence="5 14" id="KW-0028">Amino-acid biosynthesis</keyword>
<feature type="domain" description="Thiamine pyrophosphate enzyme central" evidence="15">
    <location>
        <begin position="194"/>
        <end position="329"/>
    </location>
</feature>
<dbReference type="Pfam" id="PF02775">
    <property type="entry name" value="TPP_enzyme_C"/>
    <property type="match status" value="1"/>
</dbReference>
<dbReference type="CDD" id="cd07035">
    <property type="entry name" value="TPP_PYR_POX_like"/>
    <property type="match status" value="1"/>
</dbReference>
<dbReference type="EC" id="2.2.1.6" evidence="4 14"/>
<keyword evidence="12 14" id="KW-0100">Branched-chain amino acid biosynthesis</keyword>
<dbReference type="GO" id="GO:0030976">
    <property type="term" value="F:thiamine pyrophosphate binding"/>
    <property type="evidence" value="ECO:0007669"/>
    <property type="project" value="UniProtKB-UniRule"/>
</dbReference>
<evidence type="ECO:0000256" key="4">
    <source>
        <dbReference type="ARBA" id="ARBA00013145"/>
    </source>
</evidence>
<dbReference type="InterPro" id="IPR000399">
    <property type="entry name" value="TPP-bd_CS"/>
</dbReference>
<evidence type="ECO:0000259" key="16">
    <source>
        <dbReference type="Pfam" id="PF02775"/>
    </source>
</evidence>
<dbReference type="FunFam" id="3.40.50.1220:FF:000008">
    <property type="entry name" value="Acetolactate synthase"/>
    <property type="match status" value="1"/>
</dbReference>
<dbReference type="PANTHER" id="PTHR18968">
    <property type="entry name" value="THIAMINE PYROPHOSPHATE ENZYMES"/>
    <property type="match status" value="1"/>
</dbReference>
<evidence type="ECO:0000256" key="1">
    <source>
        <dbReference type="ARBA" id="ARBA00004974"/>
    </source>
</evidence>
<dbReference type="Pfam" id="PF02776">
    <property type="entry name" value="TPP_enzyme_N"/>
    <property type="match status" value="1"/>
</dbReference>
<dbReference type="EMBL" id="MHFR01000013">
    <property type="protein sequence ID" value="OGW99149.1"/>
    <property type="molecule type" value="Genomic_DNA"/>
</dbReference>
<evidence type="ECO:0000256" key="9">
    <source>
        <dbReference type="ARBA" id="ARBA00022827"/>
    </source>
</evidence>
<evidence type="ECO:0000313" key="18">
    <source>
        <dbReference type="EMBL" id="OGW99149.1"/>
    </source>
</evidence>
<dbReference type="Gene3D" id="3.40.50.1220">
    <property type="entry name" value="TPP-binding domain"/>
    <property type="match status" value="1"/>
</dbReference>
<dbReference type="GO" id="GO:0009097">
    <property type="term" value="P:isoleucine biosynthetic process"/>
    <property type="evidence" value="ECO:0007669"/>
    <property type="project" value="UniProtKB-UniPathway"/>
</dbReference>
<dbReference type="GO" id="GO:0003984">
    <property type="term" value="F:acetolactate synthase activity"/>
    <property type="evidence" value="ECO:0007669"/>
    <property type="project" value="UniProtKB-EC"/>
</dbReference>
<evidence type="ECO:0000256" key="14">
    <source>
        <dbReference type="RuleBase" id="RU003591"/>
    </source>
</evidence>
<dbReference type="Pfam" id="PF00205">
    <property type="entry name" value="TPP_enzyme_M"/>
    <property type="match status" value="1"/>
</dbReference>
<dbReference type="GO" id="GO:0005948">
    <property type="term" value="C:acetolactate synthase complex"/>
    <property type="evidence" value="ECO:0007669"/>
    <property type="project" value="UniProtKB-ARBA"/>
</dbReference>
<dbReference type="UniPathway" id="UPA00049">
    <property type="reaction ID" value="UER00059"/>
</dbReference>
<evidence type="ECO:0000313" key="19">
    <source>
        <dbReference type="Proteomes" id="UP000178187"/>
    </source>
</evidence>
<keyword evidence="8 14" id="KW-0479">Metal-binding</keyword>
<dbReference type="InterPro" id="IPR029035">
    <property type="entry name" value="DHS-like_NAD/FAD-binding_dom"/>
</dbReference>
<reference evidence="18 19" key="1">
    <citation type="journal article" date="2016" name="Nat. Commun.">
        <title>Thousands of microbial genomes shed light on interconnected biogeochemical processes in an aquifer system.</title>
        <authorList>
            <person name="Anantharaman K."/>
            <person name="Brown C.T."/>
            <person name="Hug L.A."/>
            <person name="Sharon I."/>
            <person name="Castelle C.J."/>
            <person name="Probst A.J."/>
            <person name="Thomas B.C."/>
            <person name="Singh A."/>
            <person name="Wilkins M.J."/>
            <person name="Karaoz U."/>
            <person name="Brodie E.L."/>
            <person name="Williams K.H."/>
            <person name="Hubbard S.S."/>
            <person name="Banfield J.F."/>
        </authorList>
    </citation>
    <scope>NUCLEOTIDE SEQUENCE [LARGE SCALE GENOMIC DNA]</scope>
</reference>
<evidence type="ECO:0000256" key="8">
    <source>
        <dbReference type="ARBA" id="ARBA00022723"/>
    </source>
</evidence>
<comment type="pathway">
    <text evidence="1 14">Amino-acid biosynthesis; L-isoleucine biosynthesis; L-isoleucine from 2-oxobutanoate: step 1/4.</text>
</comment>
<evidence type="ECO:0000256" key="2">
    <source>
        <dbReference type="ARBA" id="ARBA00005025"/>
    </source>
</evidence>
<evidence type="ECO:0000256" key="7">
    <source>
        <dbReference type="ARBA" id="ARBA00022679"/>
    </source>
</evidence>
<gene>
    <name evidence="18" type="ORF">A3G33_09970</name>
</gene>
<feature type="domain" description="Thiamine pyrophosphate enzyme N-terminal TPP-binding" evidence="17">
    <location>
        <begin position="4"/>
        <end position="119"/>
    </location>
</feature>
<dbReference type="GO" id="GO:0000287">
    <property type="term" value="F:magnesium ion binding"/>
    <property type="evidence" value="ECO:0007669"/>
    <property type="project" value="UniProtKB-UniRule"/>
</dbReference>
<evidence type="ECO:0000256" key="10">
    <source>
        <dbReference type="ARBA" id="ARBA00022842"/>
    </source>
</evidence>
<dbReference type="UniPathway" id="UPA00047">
    <property type="reaction ID" value="UER00055"/>
</dbReference>
<organism evidence="18 19">
    <name type="scientific">Candidatus Danuiimicrobium aquiferis</name>
    <dbReference type="NCBI Taxonomy" id="1801832"/>
    <lineage>
        <taxon>Bacteria</taxon>
        <taxon>Pseudomonadati</taxon>
        <taxon>Candidatus Omnitrophota</taxon>
        <taxon>Candidatus Danuiimicrobium</taxon>
    </lineage>
</organism>
<dbReference type="PROSITE" id="PS00187">
    <property type="entry name" value="TPP_ENZYMES"/>
    <property type="match status" value="1"/>
</dbReference>
<dbReference type="Gene3D" id="3.40.50.970">
    <property type="match status" value="2"/>
</dbReference>
<dbReference type="SUPFAM" id="SSF52467">
    <property type="entry name" value="DHS-like NAD/FAD-binding domain"/>
    <property type="match status" value="1"/>
</dbReference>
<dbReference type="FunFam" id="3.40.50.970:FF:000016">
    <property type="entry name" value="Acetolactate synthase"/>
    <property type="match status" value="1"/>
</dbReference>
<keyword evidence="6" id="KW-0285">Flavoprotein</keyword>
<dbReference type="InterPro" id="IPR012001">
    <property type="entry name" value="Thiamin_PyroP_enz_TPP-bd_dom"/>
</dbReference>
<dbReference type="InterPro" id="IPR012846">
    <property type="entry name" value="Acetolactate_synth_lsu"/>
</dbReference>
<dbReference type="FunFam" id="3.40.50.970:FF:000007">
    <property type="entry name" value="Acetolactate synthase"/>
    <property type="match status" value="1"/>
</dbReference>
<keyword evidence="11 14" id="KW-0786">Thiamine pyrophosphate</keyword>
<comment type="caution">
    <text evidence="18">The sequence shown here is derived from an EMBL/GenBank/DDBJ whole genome shotgun (WGS) entry which is preliminary data.</text>
</comment>
<keyword evidence="7 14" id="KW-0808">Transferase</keyword>
<comment type="cofactor">
    <cofactor evidence="14">
        <name>Mg(2+)</name>
        <dbReference type="ChEBI" id="CHEBI:18420"/>
    </cofactor>
    <text evidence="14">Binds 1 Mg(2+) ion per subunit.</text>
</comment>
<evidence type="ECO:0000256" key="3">
    <source>
        <dbReference type="ARBA" id="ARBA00007812"/>
    </source>
</evidence>
<name>A0A1G1L2P7_9BACT</name>
<evidence type="ECO:0000256" key="11">
    <source>
        <dbReference type="ARBA" id="ARBA00023052"/>
    </source>
</evidence>
<sequence length="561" mass="62069">MAKMTGAQIMVKCLEMLGVEYVFGLPGGVILPTFDVLYDSKKLKFILVRHEQGATHMADGYARATGRPGVCLVTSGPGATNTVTGLATAYMDSSPVICITGQVPTHAIGMDAFQEADIVGITRPITKHNFLLKDVKDIARVMREAFYIATTGRPGPVLVDFPVDVSRAITEFEFPERIYMRAYRPSREIDMEQIKKAAEAINKSKRPCLYVGGGTIASDASKELREFVEKTGIPVTTTILGLGAFPEDHPLSLRMLGMHGSAYANYTVQRSDLLISVGARFDDRVTGNISKFAPDAKVVHIDIDPSSISKTVRVDYPILGDIKPVLRELIPLVKNRRQAIKPWMKQIQEWKKKHPLRYNQDDSEIRQEYVIDQIGKLTDHKAVVVTGVGQHQMWTAQWYQFSEPRTMITSGGLGTMGFGLPAAIGAQIGRPEKTVVCIDGDGSFHMTLAELTTAKYYKIPVKIVVLDNGYFGMVRQWQELFYNRRYSASVLSLLNPDFSEVAKAFGIYSVQVRKKEDVVAGLKKILSHKGPALLHVLVKGEQNVFPMVPAGNALDQIMDMA</sequence>
<dbReference type="PANTHER" id="PTHR18968:SF13">
    <property type="entry name" value="ACETOLACTATE SYNTHASE CATALYTIC SUBUNIT, MITOCHONDRIAL"/>
    <property type="match status" value="1"/>
</dbReference>
<dbReference type="InterPro" id="IPR029061">
    <property type="entry name" value="THDP-binding"/>
</dbReference>
<keyword evidence="9" id="KW-0274">FAD</keyword>
<evidence type="ECO:0000259" key="17">
    <source>
        <dbReference type="Pfam" id="PF02776"/>
    </source>
</evidence>
<comment type="cofactor">
    <cofactor evidence="14">
        <name>thiamine diphosphate</name>
        <dbReference type="ChEBI" id="CHEBI:58937"/>
    </cofactor>
    <text evidence="14">Binds 1 thiamine pyrophosphate per subunit.</text>
</comment>
<comment type="pathway">
    <text evidence="2 14">Amino-acid biosynthesis; L-valine biosynthesis; L-valine from pyruvate: step 1/4.</text>
</comment>
<dbReference type="NCBIfam" id="TIGR00118">
    <property type="entry name" value="acolac_lg"/>
    <property type="match status" value="1"/>
</dbReference>
<dbReference type="Proteomes" id="UP000178187">
    <property type="component" value="Unassembled WGS sequence"/>
</dbReference>
<evidence type="ECO:0000256" key="12">
    <source>
        <dbReference type="ARBA" id="ARBA00023304"/>
    </source>
</evidence>
<evidence type="ECO:0000256" key="5">
    <source>
        <dbReference type="ARBA" id="ARBA00022605"/>
    </source>
</evidence>
<protein>
    <recommendedName>
        <fullName evidence="4 14">Acetolactate synthase</fullName>
        <ecNumber evidence="4 14">2.2.1.6</ecNumber>
    </recommendedName>
</protein>
<proteinExistence type="inferred from homology"/>
<accession>A0A1G1L2P7</accession>
<feature type="domain" description="Thiamine pyrophosphate enzyme TPP-binding" evidence="16">
    <location>
        <begin position="387"/>
        <end position="536"/>
    </location>
</feature>